<comment type="caution">
    <text evidence="12">The sequence shown here is derived from an EMBL/GenBank/DDBJ whole genome shotgun (WGS) entry which is preliminary data.</text>
</comment>
<dbReference type="CDD" id="cd08972">
    <property type="entry name" value="PF_Nei_N"/>
    <property type="match status" value="1"/>
</dbReference>
<dbReference type="InterPro" id="IPR015886">
    <property type="entry name" value="H2TH_FPG"/>
</dbReference>
<dbReference type="InterPro" id="IPR012319">
    <property type="entry name" value="FPG_cat"/>
</dbReference>
<dbReference type="GO" id="GO:0008270">
    <property type="term" value="F:zinc ion binding"/>
    <property type="evidence" value="ECO:0007669"/>
    <property type="project" value="InterPro"/>
</dbReference>
<evidence type="ECO:0000256" key="2">
    <source>
        <dbReference type="ARBA" id="ARBA00009409"/>
    </source>
</evidence>
<proteinExistence type="inferred from homology"/>
<keyword evidence="9" id="KW-0326">Glycosidase</keyword>
<sequence>MPELPEVERARRLIEETCTGYVIEEVNAVVDSIVFDGADNVEFELQGRTITGCERRGKQFWMTLSGDGRYPLMHFGMTGMIQVKGQEPTWYRRKVNLGETRDSWPPRLKAPTAADEPRELAFIDPRRLGRLRLVPNPVTAHPPISELGFDPVLDHPSLDEFKQLLLKKKGAVKGVIMDQSFSAGVGNWVADEVLYQARIHPLCPVPALTEHDLSELHRLLREIPLKAIEVNADSSLFPDSWLFRFRWDKGKKKPKGKKIKAEVEGGEEDSKPGVPQFLLLPDGKPATIAFVTVAGRTSAVVTELQKLPSEINGKSKAPKAAKAAKSPVKGRVIKRKRGDTSSELSELSEEVEEVEEVEEEEEEEEEVIVIKSSRTERAAARATKVEREVTLAVKRRR</sequence>
<comment type="similarity">
    <text evidence="2">Belongs to the FPG family.</text>
</comment>
<dbReference type="InterPro" id="IPR035937">
    <property type="entry name" value="FPG_N"/>
</dbReference>
<keyword evidence="7" id="KW-0456">Lyase</keyword>
<evidence type="ECO:0000256" key="5">
    <source>
        <dbReference type="ARBA" id="ARBA00023125"/>
    </source>
</evidence>
<keyword evidence="5" id="KW-0238">DNA-binding</keyword>
<dbReference type="OrthoDB" id="444592at2759"/>
<dbReference type="Pfam" id="PF01149">
    <property type="entry name" value="Fapy_DNA_glyco"/>
    <property type="match status" value="1"/>
</dbReference>
<dbReference type="Gene3D" id="3.20.190.10">
    <property type="entry name" value="MutM-like, N-terminal"/>
    <property type="match status" value="1"/>
</dbReference>
<dbReference type="SUPFAM" id="SSF81624">
    <property type="entry name" value="N-terminal domain of MutM-like DNA repair proteins"/>
    <property type="match status" value="1"/>
</dbReference>
<feature type="region of interest" description="Disordered" evidence="10">
    <location>
        <begin position="312"/>
        <end position="370"/>
    </location>
</feature>
<evidence type="ECO:0000256" key="3">
    <source>
        <dbReference type="ARBA" id="ARBA00022763"/>
    </source>
</evidence>
<evidence type="ECO:0000256" key="4">
    <source>
        <dbReference type="ARBA" id="ARBA00022801"/>
    </source>
</evidence>
<evidence type="ECO:0000256" key="9">
    <source>
        <dbReference type="ARBA" id="ARBA00023295"/>
    </source>
</evidence>
<reference evidence="12 13" key="1">
    <citation type="submission" date="2018-11" db="EMBL/GenBank/DDBJ databases">
        <title>Genome sequence of Apiotrichum porosum DSM 27194.</title>
        <authorList>
            <person name="Aliyu H."/>
            <person name="Gorte O."/>
            <person name="Ochsenreither K."/>
        </authorList>
    </citation>
    <scope>NUCLEOTIDE SEQUENCE [LARGE SCALE GENOMIC DNA]</scope>
    <source>
        <strain evidence="12 13">DSM 27194</strain>
    </source>
</reference>
<dbReference type="Pfam" id="PF06831">
    <property type="entry name" value="H2TH"/>
    <property type="match status" value="1"/>
</dbReference>
<dbReference type="PANTHER" id="PTHR22993:SF9">
    <property type="entry name" value="FORMAMIDOPYRIMIDINE-DNA GLYCOSYLASE"/>
    <property type="match status" value="1"/>
</dbReference>
<keyword evidence="4" id="KW-0378">Hydrolase</keyword>
<organism evidence="12 13">
    <name type="scientific">Apiotrichum porosum</name>
    <dbReference type="NCBI Taxonomy" id="105984"/>
    <lineage>
        <taxon>Eukaryota</taxon>
        <taxon>Fungi</taxon>
        <taxon>Dikarya</taxon>
        <taxon>Basidiomycota</taxon>
        <taxon>Agaricomycotina</taxon>
        <taxon>Tremellomycetes</taxon>
        <taxon>Trichosporonales</taxon>
        <taxon>Trichosporonaceae</taxon>
        <taxon>Apiotrichum</taxon>
    </lineage>
</organism>
<dbReference type="PROSITE" id="PS51068">
    <property type="entry name" value="FPG_CAT"/>
    <property type="match status" value="1"/>
</dbReference>
<dbReference type="AlphaFoldDB" id="A0A427Y4H7"/>
<evidence type="ECO:0000256" key="8">
    <source>
        <dbReference type="ARBA" id="ARBA00023268"/>
    </source>
</evidence>
<dbReference type="SMART" id="SM00898">
    <property type="entry name" value="Fapy_DNA_glyco"/>
    <property type="match status" value="1"/>
</dbReference>
<accession>A0A427Y4H7</accession>
<dbReference type="GO" id="GO:0003684">
    <property type="term" value="F:damaged DNA binding"/>
    <property type="evidence" value="ECO:0007669"/>
    <property type="project" value="InterPro"/>
</dbReference>
<keyword evidence="8" id="KW-0511">Multifunctional enzyme</keyword>
<dbReference type="STRING" id="105984.A0A427Y4H7"/>
<dbReference type="GO" id="GO:0006284">
    <property type="term" value="P:base-excision repair"/>
    <property type="evidence" value="ECO:0007669"/>
    <property type="project" value="InterPro"/>
</dbReference>
<dbReference type="InterPro" id="IPR010979">
    <property type="entry name" value="Ribosomal_uS13-like_H2TH"/>
</dbReference>
<name>A0A427Y4H7_9TREE</name>
<dbReference type="GeneID" id="39588719"/>
<protein>
    <recommendedName>
        <fullName evidence="11">Formamidopyrimidine-DNA glycosylase catalytic domain-containing protein</fullName>
    </recommendedName>
</protein>
<dbReference type="EMBL" id="RSCE01000002">
    <property type="protein sequence ID" value="RSH85989.1"/>
    <property type="molecule type" value="Genomic_DNA"/>
</dbReference>
<dbReference type="RefSeq" id="XP_028478774.1">
    <property type="nucleotide sequence ID" value="XM_028619802.1"/>
</dbReference>
<feature type="domain" description="Formamidopyrimidine-DNA glycosylase catalytic" evidence="11">
    <location>
        <begin position="2"/>
        <end position="129"/>
    </location>
</feature>
<evidence type="ECO:0000313" key="13">
    <source>
        <dbReference type="Proteomes" id="UP000279236"/>
    </source>
</evidence>
<evidence type="ECO:0000259" key="11">
    <source>
        <dbReference type="PROSITE" id="PS51068"/>
    </source>
</evidence>
<evidence type="ECO:0000313" key="12">
    <source>
        <dbReference type="EMBL" id="RSH85989.1"/>
    </source>
</evidence>
<evidence type="ECO:0000256" key="7">
    <source>
        <dbReference type="ARBA" id="ARBA00023239"/>
    </source>
</evidence>
<feature type="compositionally biased region" description="Low complexity" evidence="10">
    <location>
        <begin position="314"/>
        <end position="327"/>
    </location>
</feature>
<dbReference type="GO" id="GO:0003906">
    <property type="term" value="F:DNA-(apurinic or apyrimidinic site) endonuclease activity"/>
    <property type="evidence" value="ECO:0007669"/>
    <property type="project" value="InterPro"/>
</dbReference>
<dbReference type="Proteomes" id="UP000279236">
    <property type="component" value="Unassembled WGS sequence"/>
</dbReference>
<dbReference type="PANTHER" id="PTHR22993">
    <property type="entry name" value="FORMAMIDOPYRIMIDINE-DNA GLYCOSYLASE"/>
    <property type="match status" value="1"/>
</dbReference>
<feature type="compositionally biased region" description="Acidic residues" evidence="10">
    <location>
        <begin position="346"/>
        <end position="367"/>
    </location>
</feature>
<dbReference type="Gene3D" id="1.10.8.50">
    <property type="match status" value="1"/>
</dbReference>
<keyword evidence="13" id="KW-1185">Reference proteome</keyword>
<gene>
    <name evidence="12" type="ORF">EHS24_004176</name>
</gene>
<keyword evidence="6" id="KW-0234">DNA repair</keyword>
<dbReference type="GO" id="GO:0008534">
    <property type="term" value="F:oxidized purine nucleobase lesion DNA N-glycosylase activity"/>
    <property type="evidence" value="ECO:0007669"/>
    <property type="project" value="UniProtKB-EC"/>
</dbReference>
<evidence type="ECO:0000256" key="1">
    <source>
        <dbReference type="ARBA" id="ARBA00001668"/>
    </source>
</evidence>
<keyword evidence="3" id="KW-0227">DNA damage</keyword>
<evidence type="ECO:0000256" key="6">
    <source>
        <dbReference type="ARBA" id="ARBA00023204"/>
    </source>
</evidence>
<dbReference type="SMART" id="SM01232">
    <property type="entry name" value="H2TH"/>
    <property type="match status" value="1"/>
</dbReference>
<dbReference type="GO" id="GO:0016829">
    <property type="term" value="F:lyase activity"/>
    <property type="evidence" value="ECO:0007669"/>
    <property type="project" value="UniProtKB-KW"/>
</dbReference>
<evidence type="ECO:0000256" key="10">
    <source>
        <dbReference type="SAM" id="MobiDB-lite"/>
    </source>
</evidence>
<dbReference type="GO" id="GO:0005634">
    <property type="term" value="C:nucleus"/>
    <property type="evidence" value="ECO:0007669"/>
    <property type="project" value="TreeGrafter"/>
</dbReference>
<comment type="catalytic activity">
    <reaction evidence="1">
        <text>Hydrolysis of DNA containing ring-opened 7-methylguanine residues, releasing 2,6-diamino-4-hydroxy-5-(N-methyl)formamidopyrimidine.</text>
        <dbReference type="EC" id="3.2.2.23"/>
    </reaction>
</comment>
<dbReference type="SUPFAM" id="SSF46946">
    <property type="entry name" value="S13-like H2TH domain"/>
    <property type="match status" value="1"/>
</dbReference>